<name>A0A4Y6UCF1_9PROT</name>
<dbReference type="Proteomes" id="UP000318709">
    <property type="component" value="Chromosome"/>
</dbReference>
<dbReference type="SUPFAM" id="SSF53448">
    <property type="entry name" value="Nucleotide-diphospho-sugar transferases"/>
    <property type="match status" value="1"/>
</dbReference>
<keyword evidence="4" id="KW-1185">Reference proteome</keyword>
<keyword evidence="1" id="KW-0460">Magnesium</keyword>
<dbReference type="InterPro" id="IPR029044">
    <property type="entry name" value="Nucleotide-diphossugar_trans"/>
</dbReference>
<accession>A0A4Y6UCF1</accession>
<feature type="domain" description="MobA-like NTP transferase" evidence="2">
    <location>
        <begin position="17"/>
        <end position="195"/>
    </location>
</feature>
<keyword evidence="3" id="KW-0808">Transferase</keyword>
<proteinExistence type="predicted"/>
<dbReference type="Gene3D" id="3.90.550.10">
    <property type="entry name" value="Spore Coat Polysaccharide Biosynthesis Protein SpsA, Chain A"/>
    <property type="match status" value="1"/>
</dbReference>
<gene>
    <name evidence="3" type="ORF">E3E12_00160</name>
</gene>
<sequence length="267" mass="28470">MPHHGTTPQGPAPFSTVILAGSRHGAAEPLARFGQTTHKALLPVGGVPMLERVVSALEAVPGAGKPLVSIEDPSALAFLEGRVTPVQACPTPAESAAVAVRLAGTPCLLTTADHALLQPEWVAGFIAKSRATGADITAAVALRETVTRDVPTTKRTFIRLSDAAFSGCNLFWLANQNALNVIDLWEVLQKDRKHPLRMAQRLGWGTLARALTRTLSVEALENRIEALTGAHARLIMMDDGRAAVDVDKVTDWHLAEKLLATPESRTP</sequence>
<dbReference type="KEGG" id="swf:E3E12_00160"/>
<evidence type="ECO:0000313" key="4">
    <source>
        <dbReference type="Proteomes" id="UP000318709"/>
    </source>
</evidence>
<dbReference type="GO" id="GO:0016779">
    <property type="term" value="F:nucleotidyltransferase activity"/>
    <property type="evidence" value="ECO:0007669"/>
    <property type="project" value="UniProtKB-ARBA"/>
</dbReference>
<evidence type="ECO:0000259" key="2">
    <source>
        <dbReference type="Pfam" id="PF12804"/>
    </source>
</evidence>
<dbReference type="EMBL" id="CP038231">
    <property type="protein sequence ID" value="QDH14238.1"/>
    <property type="molecule type" value="Genomic_DNA"/>
</dbReference>
<evidence type="ECO:0000313" key="3">
    <source>
        <dbReference type="EMBL" id="QDH14238.1"/>
    </source>
</evidence>
<organism evidence="3 4">
    <name type="scientific">Formicincola oecophyllae</name>
    <dbReference type="NCBI Taxonomy" id="2558361"/>
    <lineage>
        <taxon>Bacteria</taxon>
        <taxon>Pseudomonadati</taxon>
        <taxon>Pseudomonadota</taxon>
        <taxon>Alphaproteobacteria</taxon>
        <taxon>Acetobacterales</taxon>
        <taxon>Acetobacteraceae</taxon>
        <taxon>Formicincola</taxon>
    </lineage>
</organism>
<evidence type="ECO:0000256" key="1">
    <source>
        <dbReference type="ARBA" id="ARBA00022842"/>
    </source>
</evidence>
<dbReference type="InterPro" id="IPR025877">
    <property type="entry name" value="MobA-like_NTP_Trfase"/>
</dbReference>
<dbReference type="OrthoDB" id="159246at2"/>
<reference evidence="3 4" key="1">
    <citation type="submission" date="2019-03" db="EMBL/GenBank/DDBJ databases">
        <title>The complete genome sequence of Swingsia_sp. F3b2 LMG30590(T).</title>
        <authorList>
            <person name="Chua K.-O."/>
            <person name="Chan K.-G."/>
            <person name="See-Too W.-S."/>
        </authorList>
    </citation>
    <scope>NUCLEOTIDE SEQUENCE [LARGE SCALE GENOMIC DNA]</scope>
    <source>
        <strain evidence="3 4">F3b2</strain>
    </source>
</reference>
<protein>
    <submittedName>
        <fullName evidence="3">NTP transferase domain-containing protein</fullName>
    </submittedName>
</protein>
<dbReference type="Pfam" id="PF12804">
    <property type="entry name" value="NTP_transf_3"/>
    <property type="match status" value="1"/>
</dbReference>
<dbReference type="AlphaFoldDB" id="A0A4Y6UCF1"/>